<evidence type="ECO:0000313" key="1">
    <source>
        <dbReference type="EMBL" id="CAF4652838.1"/>
    </source>
</evidence>
<feature type="non-terminal residue" evidence="1">
    <location>
        <position position="1"/>
    </location>
</feature>
<sequence>MQTLLKIKRHRVTEPSSRYVSLSVGYKLTVGRFHMLGTHSQK</sequence>
<dbReference type="AlphaFoldDB" id="A0A8S3A4U8"/>
<organism evidence="1 2">
    <name type="scientific">Rotaria magnacalcarata</name>
    <dbReference type="NCBI Taxonomy" id="392030"/>
    <lineage>
        <taxon>Eukaryota</taxon>
        <taxon>Metazoa</taxon>
        <taxon>Spiralia</taxon>
        <taxon>Gnathifera</taxon>
        <taxon>Rotifera</taxon>
        <taxon>Eurotatoria</taxon>
        <taxon>Bdelloidea</taxon>
        <taxon>Philodinida</taxon>
        <taxon>Philodinidae</taxon>
        <taxon>Rotaria</taxon>
    </lineage>
</organism>
<gene>
    <name evidence="1" type="ORF">GIL414_LOCUS41136</name>
</gene>
<reference evidence="1" key="1">
    <citation type="submission" date="2021-02" db="EMBL/GenBank/DDBJ databases">
        <authorList>
            <person name="Nowell W R."/>
        </authorList>
    </citation>
    <scope>NUCLEOTIDE SEQUENCE</scope>
</reference>
<protein>
    <submittedName>
        <fullName evidence="1">Uncharacterized protein</fullName>
    </submittedName>
</protein>
<evidence type="ECO:0000313" key="2">
    <source>
        <dbReference type="Proteomes" id="UP000681720"/>
    </source>
</evidence>
<accession>A0A8S3A4U8</accession>
<name>A0A8S3A4U8_9BILA</name>
<dbReference type="EMBL" id="CAJOBJ010115801">
    <property type="protein sequence ID" value="CAF4652838.1"/>
    <property type="molecule type" value="Genomic_DNA"/>
</dbReference>
<proteinExistence type="predicted"/>
<dbReference type="Proteomes" id="UP000681720">
    <property type="component" value="Unassembled WGS sequence"/>
</dbReference>
<comment type="caution">
    <text evidence="1">The sequence shown here is derived from an EMBL/GenBank/DDBJ whole genome shotgun (WGS) entry which is preliminary data.</text>
</comment>